<feature type="compositionally biased region" description="Basic and acidic residues" evidence="7">
    <location>
        <begin position="185"/>
        <end position="198"/>
    </location>
</feature>
<organism evidence="8 9">
    <name type="scientific">Paraconiothyrium brasiliense</name>
    <dbReference type="NCBI Taxonomy" id="300254"/>
    <lineage>
        <taxon>Eukaryota</taxon>
        <taxon>Fungi</taxon>
        <taxon>Dikarya</taxon>
        <taxon>Ascomycota</taxon>
        <taxon>Pezizomycotina</taxon>
        <taxon>Dothideomycetes</taxon>
        <taxon>Pleosporomycetidae</taxon>
        <taxon>Pleosporales</taxon>
        <taxon>Massarineae</taxon>
        <taxon>Didymosphaeriaceae</taxon>
        <taxon>Paraconiothyrium</taxon>
    </lineage>
</organism>
<feature type="region of interest" description="Disordered" evidence="7">
    <location>
        <begin position="159"/>
        <end position="198"/>
    </location>
</feature>
<keyword evidence="3" id="KW-0456">Lyase</keyword>
<evidence type="ECO:0000256" key="4">
    <source>
        <dbReference type="ARBA" id="ARBA00023242"/>
    </source>
</evidence>
<evidence type="ECO:0000256" key="6">
    <source>
        <dbReference type="ARBA" id="ARBA00030030"/>
    </source>
</evidence>
<keyword evidence="4" id="KW-0539">Nucleus</keyword>
<sequence>MSRPLVQYSDSESDDADARTPARGLKRKRSAEGQATTSLPPLPAAFHDLYSTNARASTTDDPSLHGGRKRAVPHIEGNWPSHVYIEYDREPFLEILTTSLRKAAVRPFNVLFTGLKWVPNYERNRWFLVLGIEKPAQDELNRLLNACNDAAERSGHPPLYVGGKGDGPMEDNTSTNVSTKRRKSIHDEDKAQKAKSTIDRTQNYHVSIAWNLTEPDPECITLAQDVDVSKFIGTPQTPFEVVKAKIGNVVHNIELDPRRASLGKRGGLLGLG</sequence>
<dbReference type="Proteomes" id="UP001521785">
    <property type="component" value="Unassembled WGS sequence"/>
</dbReference>
<dbReference type="Gene3D" id="3.90.1140.10">
    <property type="entry name" value="Cyclic phosphodiesterase"/>
    <property type="match status" value="1"/>
</dbReference>
<evidence type="ECO:0000256" key="5">
    <source>
        <dbReference type="ARBA" id="ARBA00029543"/>
    </source>
</evidence>
<keyword evidence="8" id="KW-0269">Exonuclease</keyword>
<dbReference type="PANTHER" id="PTHR13522:SF3">
    <property type="entry name" value="U6 SNRNA PHOSPHODIESTERASE 1"/>
    <property type="match status" value="1"/>
</dbReference>
<keyword evidence="1" id="KW-0540">Nuclease</keyword>
<evidence type="ECO:0000313" key="9">
    <source>
        <dbReference type="Proteomes" id="UP001521785"/>
    </source>
</evidence>
<gene>
    <name evidence="8" type="primary">USB1</name>
    <name evidence="8" type="ORF">SLS60_005232</name>
</gene>
<dbReference type="EMBL" id="JAKJXO020000006">
    <property type="protein sequence ID" value="KAL1603644.1"/>
    <property type="molecule type" value="Genomic_DNA"/>
</dbReference>
<proteinExistence type="predicted"/>
<evidence type="ECO:0000256" key="1">
    <source>
        <dbReference type="ARBA" id="ARBA00022722"/>
    </source>
</evidence>
<accession>A0ABR3RHL8</accession>
<dbReference type="PANTHER" id="PTHR13522">
    <property type="entry name" value="U6 SNRNA PHOSPHODIESTERASE 1"/>
    <property type="match status" value="1"/>
</dbReference>
<evidence type="ECO:0000256" key="3">
    <source>
        <dbReference type="ARBA" id="ARBA00023239"/>
    </source>
</evidence>
<evidence type="ECO:0000256" key="7">
    <source>
        <dbReference type="SAM" id="MobiDB-lite"/>
    </source>
</evidence>
<evidence type="ECO:0000313" key="8">
    <source>
        <dbReference type="EMBL" id="KAL1603644.1"/>
    </source>
</evidence>
<dbReference type="GO" id="GO:0004527">
    <property type="term" value="F:exonuclease activity"/>
    <property type="evidence" value="ECO:0007669"/>
    <property type="project" value="UniProtKB-KW"/>
</dbReference>
<feature type="region of interest" description="Disordered" evidence="7">
    <location>
        <begin position="1"/>
        <end position="43"/>
    </location>
</feature>
<dbReference type="InterPro" id="IPR027521">
    <property type="entry name" value="Usb1"/>
</dbReference>
<keyword evidence="2" id="KW-0378">Hydrolase</keyword>
<protein>
    <recommendedName>
        <fullName evidence="5">U6 snRNA phosphodiesterase 1</fullName>
    </recommendedName>
    <alternativeName>
        <fullName evidence="6">3'-5' RNA exonuclease USB1</fullName>
    </alternativeName>
</protein>
<reference evidence="8 9" key="1">
    <citation type="submission" date="2024-02" db="EMBL/GenBank/DDBJ databases">
        <title>De novo assembly and annotation of 12 fungi associated with fruit tree decline syndrome in Ontario, Canada.</title>
        <authorList>
            <person name="Sulman M."/>
            <person name="Ellouze W."/>
            <person name="Ilyukhin E."/>
        </authorList>
    </citation>
    <scope>NUCLEOTIDE SEQUENCE [LARGE SCALE GENOMIC DNA]</scope>
    <source>
        <strain evidence="8 9">M42-189</strain>
    </source>
</reference>
<keyword evidence="9" id="KW-1185">Reference proteome</keyword>
<name>A0ABR3RHL8_9PLEO</name>
<comment type="caution">
    <text evidence="8">The sequence shown here is derived from an EMBL/GenBank/DDBJ whole genome shotgun (WGS) entry which is preliminary data.</text>
</comment>
<dbReference type="Pfam" id="PF09749">
    <property type="entry name" value="HVSL"/>
    <property type="match status" value="1"/>
</dbReference>
<evidence type="ECO:0000256" key="2">
    <source>
        <dbReference type="ARBA" id="ARBA00022801"/>
    </source>
</evidence>